<name>A0A9P0C5W7_BEMTA</name>
<gene>
    <name evidence="4" type="ORF">BEMITA_LOCUS9679</name>
</gene>
<feature type="compositionally biased region" description="Low complexity" evidence="3">
    <location>
        <begin position="1"/>
        <end position="20"/>
    </location>
</feature>
<feature type="coiled-coil region" evidence="2">
    <location>
        <begin position="178"/>
        <end position="244"/>
    </location>
</feature>
<dbReference type="InterPro" id="IPR026183">
    <property type="entry name" value="Taxilin_fam"/>
</dbReference>
<feature type="compositionally biased region" description="Basic and acidic residues" evidence="3">
    <location>
        <begin position="630"/>
        <end position="643"/>
    </location>
</feature>
<feature type="region of interest" description="Disordered" evidence="3">
    <location>
        <begin position="568"/>
        <end position="701"/>
    </location>
</feature>
<organism evidence="4 5">
    <name type="scientific">Bemisia tabaci</name>
    <name type="common">Sweetpotato whitefly</name>
    <name type="synonym">Aleurodes tabaci</name>
    <dbReference type="NCBI Taxonomy" id="7038"/>
    <lineage>
        <taxon>Eukaryota</taxon>
        <taxon>Metazoa</taxon>
        <taxon>Ecdysozoa</taxon>
        <taxon>Arthropoda</taxon>
        <taxon>Hexapoda</taxon>
        <taxon>Insecta</taxon>
        <taxon>Pterygota</taxon>
        <taxon>Neoptera</taxon>
        <taxon>Paraneoptera</taxon>
        <taxon>Hemiptera</taxon>
        <taxon>Sternorrhyncha</taxon>
        <taxon>Aleyrodoidea</taxon>
        <taxon>Aleyrodidae</taxon>
        <taxon>Aleyrodinae</taxon>
        <taxon>Bemisia</taxon>
    </lineage>
</organism>
<feature type="compositionally biased region" description="Basic and acidic residues" evidence="3">
    <location>
        <begin position="678"/>
        <end position="693"/>
    </location>
</feature>
<feature type="region of interest" description="Disordered" evidence="3">
    <location>
        <begin position="1"/>
        <end position="62"/>
    </location>
</feature>
<evidence type="ECO:0000256" key="1">
    <source>
        <dbReference type="ARBA" id="ARBA00009550"/>
    </source>
</evidence>
<feature type="coiled-coil region" evidence="2">
    <location>
        <begin position="376"/>
        <end position="445"/>
    </location>
</feature>
<evidence type="ECO:0000256" key="3">
    <source>
        <dbReference type="SAM" id="MobiDB-lite"/>
    </source>
</evidence>
<keyword evidence="5" id="KW-1185">Reference proteome</keyword>
<feature type="coiled-coil region" evidence="2">
    <location>
        <begin position="313"/>
        <end position="347"/>
    </location>
</feature>
<feature type="compositionally biased region" description="Polar residues" evidence="3">
    <location>
        <begin position="506"/>
        <end position="525"/>
    </location>
</feature>
<dbReference type="GO" id="GO:0019905">
    <property type="term" value="F:syntaxin binding"/>
    <property type="evidence" value="ECO:0007669"/>
    <property type="project" value="InterPro"/>
</dbReference>
<reference evidence="4" key="1">
    <citation type="submission" date="2021-12" db="EMBL/GenBank/DDBJ databases">
        <authorList>
            <person name="King R."/>
        </authorList>
    </citation>
    <scope>NUCLEOTIDE SEQUENCE</scope>
</reference>
<sequence>MNASASPQPITTQPPSQPQQVAVNVDNAPGKSDASRVNNPSISNNEPCSQQGLASNVAQQTEAKTPLTNVQAVTNQTQCQLNGLPAGPQMPQTVPLVNNHVPVQAVPLPPAPVAPPAPIPVPAKVHKHKDEKHKKEDKSVTHVLKALNSLNTTEEKLAALCKKYADMFDENRKLQLLVKQSEKKVQLIHREKEQLQSEHSKAILTRSRLESLCRELQKQNKAIKEESIAKMREEEEKRTEISQKFQNTLSEITTLMQQNNEKNNKLRDDNVDMTSRLKSVCEQYQLREQQVEKLGKQMELEVQLCDAKLAKAKMEMTAEKEILLREKQQLLLELTTYQNRCQELQGIEVDLRSQIALYNDKYDEFQQALSKSSQVFSGFKVEMEKMSKKITKLEKETSTWKKRWEQSHQAVLEMAVDKQVSDQELKKTSRQLQALQSLCRTLQTERTQLLATVKKLTGGGELSEAEKLVNTENGPEAVESLMTKIENECDSEAKQEAALPSVKDSIPNNSSPSLPTADLSQTTPVDQKASKNRANAKSKSANQSEVKTETTSITDSLASIEESCKSVGSLVSDGTADKSPSQTKTDSSTEAASVESKDSIQKEAPAPVPEQSDVGSEQKSPAPPAAPSDAKVDEGKPVEDLKVEASLPAKSDPQVEKKSEVVNNSLQAASQECCSVKSCDKKDPKLVPEQKKKEPAKKRKK</sequence>
<dbReference type="EMBL" id="OU963866">
    <property type="protein sequence ID" value="CAH0773158.1"/>
    <property type="molecule type" value="Genomic_DNA"/>
</dbReference>
<dbReference type="AlphaFoldDB" id="A0A9P0C5W7"/>
<dbReference type="Proteomes" id="UP001152759">
    <property type="component" value="Chromosome 5"/>
</dbReference>
<keyword evidence="2" id="KW-0175">Coiled coil</keyword>
<dbReference type="PANTHER" id="PTHR16127:SF13">
    <property type="entry name" value="GH01188P"/>
    <property type="match status" value="1"/>
</dbReference>
<accession>A0A9P0C5W7</accession>
<comment type="similarity">
    <text evidence="1">Belongs to the taxilin family.</text>
</comment>
<protein>
    <recommendedName>
        <fullName evidence="6">Alpha-taxilin</fullName>
    </recommendedName>
</protein>
<dbReference type="PANTHER" id="PTHR16127">
    <property type="entry name" value="TAXILIN"/>
    <property type="match status" value="1"/>
</dbReference>
<feature type="compositionally biased region" description="Polar residues" evidence="3">
    <location>
        <begin position="661"/>
        <end position="673"/>
    </location>
</feature>
<evidence type="ECO:0000313" key="5">
    <source>
        <dbReference type="Proteomes" id="UP001152759"/>
    </source>
</evidence>
<evidence type="ECO:0000256" key="2">
    <source>
        <dbReference type="SAM" id="Coils"/>
    </source>
</evidence>
<feature type="compositionally biased region" description="Polar residues" evidence="3">
    <location>
        <begin position="35"/>
        <end position="62"/>
    </location>
</feature>
<feature type="compositionally biased region" description="Polar residues" evidence="3">
    <location>
        <begin position="578"/>
        <end position="591"/>
    </location>
</feature>
<evidence type="ECO:0000313" key="4">
    <source>
        <dbReference type="EMBL" id="CAH0773158.1"/>
    </source>
</evidence>
<feature type="region of interest" description="Disordered" evidence="3">
    <location>
        <begin position="490"/>
        <end position="556"/>
    </location>
</feature>
<dbReference type="Pfam" id="PF09728">
    <property type="entry name" value="Taxilin"/>
    <property type="match status" value="1"/>
</dbReference>
<evidence type="ECO:0008006" key="6">
    <source>
        <dbReference type="Google" id="ProtNLM"/>
    </source>
</evidence>
<proteinExistence type="inferred from homology"/>